<feature type="domain" description="GST N-terminal" evidence="1">
    <location>
        <begin position="1"/>
        <end position="81"/>
    </location>
</feature>
<comment type="caution">
    <text evidence="3">The sequence shown here is derived from an EMBL/GenBank/DDBJ whole genome shotgun (WGS) entry which is preliminary data.</text>
</comment>
<dbReference type="InterPro" id="IPR040079">
    <property type="entry name" value="Glutathione_S-Trfase"/>
</dbReference>
<protein>
    <submittedName>
        <fullName evidence="3">Glutathione S-transferase family protein</fullName>
    </submittedName>
</protein>
<dbReference type="SFLD" id="SFLDG00358">
    <property type="entry name" value="Main_(cytGST)"/>
    <property type="match status" value="1"/>
</dbReference>
<keyword evidence="4" id="KW-1185">Reference proteome</keyword>
<dbReference type="SFLD" id="SFLDS00019">
    <property type="entry name" value="Glutathione_Transferase_(cytos"/>
    <property type="match status" value="1"/>
</dbReference>
<reference evidence="3" key="1">
    <citation type="submission" date="2019-02" db="EMBL/GenBank/DDBJ databases">
        <authorList>
            <person name="Li S.-H."/>
        </authorList>
    </citation>
    <scope>NUCLEOTIDE SEQUENCE</scope>
    <source>
        <strain evidence="3">IMCC8485</strain>
    </source>
</reference>
<feature type="domain" description="GST C-terminal" evidence="2">
    <location>
        <begin position="86"/>
        <end position="206"/>
    </location>
</feature>
<dbReference type="InterPro" id="IPR034345">
    <property type="entry name" value="Gtt2-like_N"/>
</dbReference>
<dbReference type="Gene3D" id="1.20.1050.10">
    <property type="match status" value="1"/>
</dbReference>
<dbReference type="RefSeq" id="WP_279252937.1">
    <property type="nucleotide sequence ID" value="NZ_SHNP01000003.1"/>
</dbReference>
<dbReference type="Proteomes" id="UP001143307">
    <property type="component" value="Unassembled WGS sequence"/>
</dbReference>
<dbReference type="EMBL" id="SHNP01000003">
    <property type="protein sequence ID" value="MCX2974133.1"/>
    <property type="molecule type" value="Genomic_DNA"/>
</dbReference>
<dbReference type="Pfam" id="PF00043">
    <property type="entry name" value="GST_C"/>
    <property type="match status" value="1"/>
</dbReference>
<dbReference type="InterPro" id="IPR036249">
    <property type="entry name" value="Thioredoxin-like_sf"/>
</dbReference>
<name>A0ABT3SVX5_9GAMM</name>
<gene>
    <name evidence="3" type="ORF">EYC87_11125</name>
</gene>
<dbReference type="CDD" id="cd03051">
    <property type="entry name" value="GST_N_GTT2_like"/>
    <property type="match status" value="1"/>
</dbReference>
<organism evidence="3 4">
    <name type="scientific">Candidatus Seongchinamella marina</name>
    <dbReference type="NCBI Taxonomy" id="2518990"/>
    <lineage>
        <taxon>Bacteria</taxon>
        <taxon>Pseudomonadati</taxon>
        <taxon>Pseudomonadota</taxon>
        <taxon>Gammaproteobacteria</taxon>
        <taxon>Cellvibrionales</taxon>
        <taxon>Halieaceae</taxon>
        <taxon>Seongchinamella</taxon>
    </lineage>
</organism>
<dbReference type="PANTHER" id="PTHR44051">
    <property type="entry name" value="GLUTATHIONE S-TRANSFERASE-RELATED"/>
    <property type="match status" value="1"/>
</dbReference>
<evidence type="ECO:0000313" key="3">
    <source>
        <dbReference type="EMBL" id="MCX2974133.1"/>
    </source>
</evidence>
<dbReference type="PROSITE" id="PS50404">
    <property type="entry name" value="GST_NTER"/>
    <property type="match status" value="1"/>
</dbReference>
<proteinExistence type="predicted"/>
<dbReference type="PROSITE" id="PS50405">
    <property type="entry name" value="GST_CTER"/>
    <property type="match status" value="1"/>
</dbReference>
<evidence type="ECO:0000259" key="1">
    <source>
        <dbReference type="PROSITE" id="PS50404"/>
    </source>
</evidence>
<evidence type="ECO:0000259" key="2">
    <source>
        <dbReference type="PROSITE" id="PS50405"/>
    </source>
</evidence>
<dbReference type="InterPro" id="IPR004045">
    <property type="entry name" value="Glutathione_S-Trfase_N"/>
</dbReference>
<dbReference type="PANTHER" id="PTHR44051:SF8">
    <property type="entry name" value="GLUTATHIONE S-TRANSFERASE GSTA"/>
    <property type="match status" value="1"/>
</dbReference>
<dbReference type="SUPFAM" id="SSF52833">
    <property type="entry name" value="Thioredoxin-like"/>
    <property type="match status" value="1"/>
</dbReference>
<dbReference type="InterPro" id="IPR004046">
    <property type="entry name" value="GST_C"/>
</dbReference>
<dbReference type="SUPFAM" id="SSF47616">
    <property type="entry name" value="GST C-terminal domain-like"/>
    <property type="match status" value="1"/>
</dbReference>
<sequence length="206" mass="22994">MKLYTYDAAPSPQRVALYMKYKGITIDTQQIDMTAGEHLGDEYRAIVPDQTVPALVLDDGTVLSEVIGIIAYLEALYPETPLLGSTPLEKAMITSWNSKIYSMLYSSIADALRNTSPGFKGRALPGPLDLEQIPELAERAKIRINWAWKELNRELAKRQFIAGDKFSFADIDLLVAVGFSGWVKCKPPEELTRLHEYITRATAELG</sequence>
<accession>A0ABT3SVX5</accession>
<dbReference type="Gene3D" id="3.40.30.10">
    <property type="entry name" value="Glutaredoxin"/>
    <property type="match status" value="1"/>
</dbReference>
<dbReference type="InterPro" id="IPR010987">
    <property type="entry name" value="Glutathione-S-Trfase_C-like"/>
</dbReference>
<dbReference type="InterPro" id="IPR036282">
    <property type="entry name" value="Glutathione-S-Trfase_C_sf"/>
</dbReference>
<evidence type="ECO:0000313" key="4">
    <source>
        <dbReference type="Proteomes" id="UP001143307"/>
    </source>
</evidence>
<dbReference type="Pfam" id="PF13409">
    <property type="entry name" value="GST_N_2"/>
    <property type="match status" value="1"/>
</dbReference>